<dbReference type="Proteomes" id="UP001293718">
    <property type="component" value="Unassembled WGS sequence"/>
</dbReference>
<proteinExistence type="predicted"/>
<evidence type="ECO:0000313" key="2">
    <source>
        <dbReference type="Proteomes" id="UP001293718"/>
    </source>
</evidence>
<accession>A0ABU5ILD2</accession>
<dbReference type="RefSeq" id="WP_322467378.1">
    <property type="nucleotide sequence ID" value="NZ_JAXOJX010000049.1"/>
</dbReference>
<organism evidence="1 2">
    <name type="scientific">Azohydromonas lata</name>
    <dbReference type="NCBI Taxonomy" id="45677"/>
    <lineage>
        <taxon>Bacteria</taxon>
        <taxon>Pseudomonadati</taxon>
        <taxon>Pseudomonadota</taxon>
        <taxon>Betaproteobacteria</taxon>
        <taxon>Burkholderiales</taxon>
        <taxon>Sphaerotilaceae</taxon>
        <taxon>Azohydromonas</taxon>
    </lineage>
</organism>
<reference evidence="1 2" key="1">
    <citation type="submission" date="2023-11" db="EMBL/GenBank/DDBJ databases">
        <title>Draft genome of Azohydromonas lata strain H1 (DSM1123), a polyhydroxyalkanoate producer.</title>
        <authorList>
            <person name="Traversa D."/>
            <person name="D'Addabbo P."/>
            <person name="Pazzani C."/>
            <person name="Manzari C."/>
            <person name="Chiara M."/>
            <person name="Scrascia M."/>
        </authorList>
    </citation>
    <scope>NUCLEOTIDE SEQUENCE [LARGE SCALE GENOMIC DNA]</scope>
    <source>
        <strain evidence="1 2">H1</strain>
    </source>
</reference>
<comment type="caution">
    <text evidence="1">The sequence shown here is derived from an EMBL/GenBank/DDBJ whole genome shotgun (WGS) entry which is preliminary data.</text>
</comment>
<name>A0ABU5ILD2_9BURK</name>
<sequence length="47" mass="5197">MEKAGLTDLLVAHDSGVVAHLCDRMAVMQHRRAVKAGFRNPGFHQQP</sequence>
<protein>
    <submittedName>
        <fullName evidence="1">Uncharacterized protein</fullName>
    </submittedName>
</protein>
<evidence type="ECO:0000313" key="1">
    <source>
        <dbReference type="EMBL" id="MDZ5459711.1"/>
    </source>
</evidence>
<keyword evidence="2" id="KW-1185">Reference proteome</keyword>
<dbReference type="EMBL" id="JAXOJX010000049">
    <property type="protein sequence ID" value="MDZ5459711.1"/>
    <property type="molecule type" value="Genomic_DNA"/>
</dbReference>
<gene>
    <name evidence="1" type="ORF">SM757_24330</name>
</gene>